<feature type="compositionally biased region" description="Basic and acidic residues" evidence="11">
    <location>
        <begin position="136"/>
        <end position="163"/>
    </location>
</feature>
<dbReference type="InterPro" id="IPR036394">
    <property type="entry name" value="Ribosomal_uL22_sf"/>
</dbReference>
<evidence type="ECO:0000313" key="13">
    <source>
        <dbReference type="Proteomes" id="UP000178179"/>
    </source>
</evidence>
<dbReference type="Gene3D" id="3.90.470.10">
    <property type="entry name" value="Ribosomal protein L22/L17"/>
    <property type="match status" value="1"/>
</dbReference>
<comment type="similarity">
    <text evidence="1 7 8">Belongs to the universal ribosomal protein uL22 family.</text>
</comment>
<feature type="region of interest" description="Disordered" evidence="11">
    <location>
        <begin position="136"/>
        <end position="164"/>
    </location>
</feature>
<name>A0A1G1YX41_9BACT</name>
<dbReference type="NCBIfam" id="TIGR01044">
    <property type="entry name" value="rplV_bact"/>
    <property type="match status" value="1"/>
</dbReference>
<dbReference type="GO" id="GO:0006412">
    <property type="term" value="P:translation"/>
    <property type="evidence" value="ECO:0007669"/>
    <property type="project" value="UniProtKB-UniRule"/>
</dbReference>
<evidence type="ECO:0000256" key="6">
    <source>
        <dbReference type="ARBA" id="ARBA00035207"/>
    </source>
</evidence>
<evidence type="ECO:0000313" key="12">
    <source>
        <dbReference type="EMBL" id="OGY56942.1"/>
    </source>
</evidence>
<dbReference type="GO" id="GO:0019843">
    <property type="term" value="F:rRNA binding"/>
    <property type="evidence" value="ECO:0007669"/>
    <property type="project" value="UniProtKB-UniRule"/>
</dbReference>
<keyword evidence="2 7" id="KW-0699">rRNA-binding</keyword>
<dbReference type="GO" id="GO:0022625">
    <property type="term" value="C:cytosolic large ribosomal subunit"/>
    <property type="evidence" value="ECO:0007669"/>
    <property type="project" value="TreeGrafter"/>
</dbReference>
<evidence type="ECO:0000256" key="10">
    <source>
        <dbReference type="RuleBase" id="RU004008"/>
    </source>
</evidence>
<reference evidence="12 13" key="1">
    <citation type="journal article" date="2016" name="Nat. Commun.">
        <title>Thousands of microbial genomes shed light on interconnected biogeochemical processes in an aquifer system.</title>
        <authorList>
            <person name="Anantharaman K."/>
            <person name="Brown C.T."/>
            <person name="Hug L.A."/>
            <person name="Sharon I."/>
            <person name="Castelle C.J."/>
            <person name="Probst A.J."/>
            <person name="Thomas B.C."/>
            <person name="Singh A."/>
            <person name="Wilkins M.J."/>
            <person name="Karaoz U."/>
            <person name="Brodie E.L."/>
            <person name="Williams K.H."/>
            <person name="Hubbard S.S."/>
            <person name="Banfield J.F."/>
        </authorList>
    </citation>
    <scope>NUCLEOTIDE SEQUENCE [LARGE SCALE GENOMIC DNA]</scope>
</reference>
<keyword evidence="4 7" id="KW-0689">Ribosomal protein</keyword>
<evidence type="ECO:0000256" key="9">
    <source>
        <dbReference type="RuleBase" id="RU004006"/>
    </source>
</evidence>
<dbReference type="InterPro" id="IPR005727">
    <property type="entry name" value="Ribosomal_uL22_bac/chlpt-type"/>
</dbReference>
<dbReference type="SUPFAM" id="SSF54843">
    <property type="entry name" value="Ribosomal protein L22"/>
    <property type="match status" value="1"/>
</dbReference>
<dbReference type="InterPro" id="IPR047867">
    <property type="entry name" value="Ribosomal_uL22_bac/org-type"/>
</dbReference>
<proteinExistence type="inferred from homology"/>
<sequence>MANKQDKIATASIANLNIAPRKVRLVADLVKGQPVVSAIALLQALPNRSSGPIEKLIHSAVTNARAKNLDLGKLVVQNLTVDKGRVLRRMKAKSRGMAGLVEHKQSHVYLTIQESPDLKGPAYVLPQKVKKVKKEVKEKAAAKGKEKPQFRETEEKPKPEKKGGFVKKFFQRKSI</sequence>
<dbReference type="PANTHER" id="PTHR13501:SF8">
    <property type="entry name" value="LARGE RIBOSOMAL SUBUNIT PROTEIN UL22M"/>
    <property type="match status" value="1"/>
</dbReference>
<dbReference type="AlphaFoldDB" id="A0A1G1YX41"/>
<keyword evidence="5 7" id="KW-0687">Ribonucleoprotein</keyword>
<evidence type="ECO:0000256" key="3">
    <source>
        <dbReference type="ARBA" id="ARBA00022884"/>
    </source>
</evidence>
<comment type="caution">
    <text evidence="12">The sequence shown here is derived from an EMBL/GenBank/DDBJ whole genome shotgun (WGS) entry which is preliminary data.</text>
</comment>
<evidence type="ECO:0000256" key="1">
    <source>
        <dbReference type="ARBA" id="ARBA00009451"/>
    </source>
</evidence>
<gene>
    <name evidence="7" type="primary">rplV</name>
    <name evidence="12" type="ORF">A2119_02335</name>
</gene>
<protein>
    <recommendedName>
        <fullName evidence="6 7">Large ribosomal subunit protein uL22</fullName>
    </recommendedName>
</protein>
<evidence type="ECO:0000256" key="11">
    <source>
        <dbReference type="SAM" id="MobiDB-lite"/>
    </source>
</evidence>
<dbReference type="PANTHER" id="PTHR13501">
    <property type="entry name" value="CHLOROPLAST 50S RIBOSOMAL PROTEIN L22-RELATED"/>
    <property type="match status" value="1"/>
</dbReference>
<accession>A0A1G1YX41</accession>
<evidence type="ECO:0000256" key="5">
    <source>
        <dbReference type="ARBA" id="ARBA00023274"/>
    </source>
</evidence>
<keyword evidence="3 7" id="KW-0694">RNA-binding</keyword>
<dbReference type="Pfam" id="PF00237">
    <property type="entry name" value="Ribosomal_L22"/>
    <property type="match status" value="1"/>
</dbReference>
<organism evidence="12 13">
    <name type="scientific">Candidatus Colwellbacteria bacterium GWA2_46_10</name>
    <dbReference type="NCBI Taxonomy" id="1797684"/>
    <lineage>
        <taxon>Bacteria</taxon>
        <taxon>Candidatus Colwelliibacteriota</taxon>
    </lineage>
</organism>
<dbReference type="InterPro" id="IPR001063">
    <property type="entry name" value="Ribosomal_uL22"/>
</dbReference>
<evidence type="ECO:0000256" key="7">
    <source>
        <dbReference type="HAMAP-Rule" id="MF_01331"/>
    </source>
</evidence>
<dbReference type="Proteomes" id="UP000178179">
    <property type="component" value="Unassembled WGS sequence"/>
</dbReference>
<comment type="subunit">
    <text evidence="7 9">Part of the 50S ribosomal subunit.</text>
</comment>
<dbReference type="EMBL" id="MHIS01000003">
    <property type="protein sequence ID" value="OGY56942.1"/>
    <property type="molecule type" value="Genomic_DNA"/>
</dbReference>
<dbReference type="GO" id="GO:0003735">
    <property type="term" value="F:structural constituent of ribosome"/>
    <property type="evidence" value="ECO:0007669"/>
    <property type="project" value="InterPro"/>
</dbReference>
<dbReference type="HAMAP" id="MF_01331_B">
    <property type="entry name" value="Ribosomal_uL22_B"/>
    <property type="match status" value="1"/>
</dbReference>
<comment type="function">
    <text evidence="7 10">This protein binds specifically to 23S rRNA; its binding is stimulated by other ribosomal proteins, e.g., L4, L17, and L20. It is important during the early stages of 50S assembly. It makes multiple contacts with different domains of the 23S rRNA in the assembled 50S subunit and ribosome.</text>
</comment>
<evidence type="ECO:0000256" key="2">
    <source>
        <dbReference type="ARBA" id="ARBA00022730"/>
    </source>
</evidence>
<evidence type="ECO:0000256" key="8">
    <source>
        <dbReference type="RuleBase" id="RU004005"/>
    </source>
</evidence>
<comment type="function">
    <text evidence="7">The globular domain of the protein is located near the polypeptide exit tunnel on the outside of the subunit, while an extended beta-hairpin is found that lines the wall of the exit tunnel in the center of the 70S ribosome.</text>
</comment>
<evidence type="ECO:0000256" key="4">
    <source>
        <dbReference type="ARBA" id="ARBA00022980"/>
    </source>
</evidence>